<accession>A0AAV4WKW2</accession>
<evidence type="ECO:0000313" key="1">
    <source>
        <dbReference type="EMBL" id="GIY82188.1"/>
    </source>
</evidence>
<organism evidence="1 2">
    <name type="scientific">Caerostris darwini</name>
    <dbReference type="NCBI Taxonomy" id="1538125"/>
    <lineage>
        <taxon>Eukaryota</taxon>
        <taxon>Metazoa</taxon>
        <taxon>Ecdysozoa</taxon>
        <taxon>Arthropoda</taxon>
        <taxon>Chelicerata</taxon>
        <taxon>Arachnida</taxon>
        <taxon>Araneae</taxon>
        <taxon>Araneomorphae</taxon>
        <taxon>Entelegynae</taxon>
        <taxon>Araneoidea</taxon>
        <taxon>Araneidae</taxon>
        <taxon>Caerostris</taxon>
    </lineage>
</organism>
<dbReference type="EMBL" id="BPLQ01014694">
    <property type="protein sequence ID" value="GIY82188.1"/>
    <property type="molecule type" value="Genomic_DNA"/>
</dbReference>
<evidence type="ECO:0000313" key="2">
    <source>
        <dbReference type="Proteomes" id="UP001054837"/>
    </source>
</evidence>
<name>A0AAV4WKW2_9ARAC</name>
<protein>
    <submittedName>
        <fullName evidence="1">Uncharacterized protein</fullName>
    </submittedName>
</protein>
<sequence>MRKEGQPIHSKCILVLCSTPGVFEESLSPPPPTERILPSAFKIPKGGMKTSLSIEDSNQRWSRRFRESVGFLEFGKGELVLKPKNMNVTLNNQED</sequence>
<dbReference type="Proteomes" id="UP001054837">
    <property type="component" value="Unassembled WGS sequence"/>
</dbReference>
<gene>
    <name evidence="1" type="ORF">CDAR_173221</name>
</gene>
<dbReference type="AlphaFoldDB" id="A0AAV4WKW2"/>
<reference evidence="1 2" key="1">
    <citation type="submission" date="2021-06" db="EMBL/GenBank/DDBJ databases">
        <title>Caerostris darwini draft genome.</title>
        <authorList>
            <person name="Kono N."/>
            <person name="Arakawa K."/>
        </authorList>
    </citation>
    <scope>NUCLEOTIDE SEQUENCE [LARGE SCALE GENOMIC DNA]</scope>
</reference>
<comment type="caution">
    <text evidence="1">The sequence shown here is derived from an EMBL/GenBank/DDBJ whole genome shotgun (WGS) entry which is preliminary data.</text>
</comment>
<proteinExistence type="predicted"/>
<keyword evidence="2" id="KW-1185">Reference proteome</keyword>